<evidence type="ECO:0000256" key="2">
    <source>
        <dbReference type="SAM" id="MobiDB-lite"/>
    </source>
</evidence>
<feature type="compositionally biased region" description="Basic residues" evidence="2">
    <location>
        <begin position="11"/>
        <end position="23"/>
    </location>
</feature>
<dbReference type="InterPro" id="IPR036390">
    <property type="entry name" value="WH_DNA-bd_sf"/>
</dbReference>
<reference evidence="4" key="1">
    <citation type="submission" date="2010-04" db="EMBL/GenBank/DDBJ databases">
        <title>Sequencing and characterization of three plasmids from Helicobacter pylori strain AL236.</title>
        <authorList>
            <person name="Reeves J.E."/>
            <person name="Knesek J.E."/>
            <person name="McIntire S.A."/>
        </authorList>
    </citation>
    <scope>NUCLEOTIDE SEQUENCE</scope>
    <source>
        <strain evidence="4">AL236</strain>
        <plasmid evidence="4">pAL236-11</plasmid>
    </source>
</reference>
<proteinExistence type="inferred from homology"/>
<sequence length="445" mass="52156">MPKINNEPKPNKRPKKFKRPRVKKSQRYLVTQGNEFIYAKYGDTTANELKFFYYVISKLNSISDKGFEACEIPINEILGEVLNHENLDNHYTYIKKLCESLSKRYLLDETLSKDPVTNKEIERFKSMPLFKFLEYTKGEATINYQLNDCLKPYLLGLKKNFTQIPLQHILPIRSGYAIRIYQMLLSQLNQNRNEDTRTLIELQDILCVPKSYYVWKDFKNNVLEPSMKEINATTDIVASYRTKKQRQKITEIVFEFRYKDTQKCKDQAKDKEQHRIQMEVIKPLTELINKTLAYPTDPLDESAIIALVYRGMHEIKEVKGKLQVVLTLEEANNPRKKQPLIISNAKQIEKLKAMHENYKKKFFTQNASKILKNKDGKGSVYIQEIQENLKKRKEEEAKAIENKPTPIENNKAIDNAEKIKNGSFLSKENLRNLFSNNTQEDPPNQ</sequence>
<dbReference type="InterPro" id="IPR036388">
    <property type="entry name" value="WH-like_DNA-bd_sf"/>
</dbReference>
<name>D6R769_HELPX</name>
<dbReference type="Pfam" id="PF21205">
    <property type="entry name" value="Rep3_C"/>
    <property type="match status" value="1"/>
</dbReference>
<feature type="region of interest" description="Disordered" evidence="2">
    <location>
        <begin position="1"/>
        <end position="23"/>
    </location>
</feature>
<feature type="region of interest" description="Disordered" evidence="2">
    <location>
        <begin position="396"/>
        <end position="420"/>
    </location>
</feature>
<keyword evidence="4" id="KW-0614">Plasmid</keyword>
<dbReference type="SUPFAM" id="SSF46785">
    <property type="entry name" value="Winged helix' DNA-binding domain"/>
    <property type="match status" value="2"/>
</dbReference>
<dbReference type="GO" id="GO:0006270">
    <property type="term" value="P:DNA replication initiation"/>
    <property type="evidence" value="ECO:0007669"/>
    <property type="project" value="InterPro"/>
</dbReference>
<accession>D6R769</accession>
<geneLocation type="plasmid" evidence="4">
    <name>pAL236-11</name>
</geneLocation>
<evidence type="ECO:0000313" key="4">
    <source>
        <dbReference type="EMBL" id="ADG64864.1"/>
    </source>
</evidence>
<protein>
    <submittedName>
        <fullName evidence="4">RepB</fullName>
    </submittedName>
</protein>
<dbReference type="Pfam" id="PF01051">
    <property type="entry name" value="Rep3_N"/>
    <property type="match status" value="1"/>
</dbReference>
<dbReference type="RefSeq" id="WP_013130264.1">
    <property type="nucleotide sequence ID" value="NC_014161.1"/>
</dbReference>
<dbReference type="AlphaFoldDB" id="D6R769"/>
<evidence type="ECO:0000259" key="3">
    <source>
        <dbReference type="Pfam" id="PF01051"/>
    </source>
</evidence>
<organism evidence="4">
    <name type="scientific">Helicobacter pylori</name>
    <name type="common">Campylobacter pylori</name>
    <dbReference type="NCBI Taxonomy" id="210"/>
    <lineage>
        <taxon>Bacteria</taxon>
        <taxon>Pseudomonadati</taxon>
        <taxon>Campylobacterota</taxon>
        <taxon>Epsilonproteobacteria</taxon>
        <taxon>Campylobacterales</taxon>
        <taxon>Helicobacteraceae</taxon>
        <taxon>Helicobacter</taxon>
    </lineage>
</organism>
<evidence type="ECO:0000256" key="1">
    <source>
        <dbReference type="ARBA" id="ARBA00038283"/>
    </source>
</evidence>
<dbReference type="EMBL" id="HM125987">
    <property type="protein sequence ID" value="ADG64864.1"/>
    <property type="molecule type" value="Genomic_DNA"/>
</dbReference>
<dbReference type="Gene3D" id="1.10.10.10">
    <property type="entry name" value="Winged helix-like DNA-binding domain superfamily/Winged helix DNA-binding domain"/>
    <property type="match status" value="2"/>
</dbReference>
<comment type="similarity">
    <text evidence="1">Belongs to the initiator RepB protein family.</text>
</comment>
<feature type="domain" description="Initiator Rep protein WH1" evidence="3">
    <location>
        <begin position="30"/>
        <end position="184"/>
    </location>
</feature>
<dbReference type="InterPro" id="IPR000525">
    <property type="entry name" value="Initiator_Rep_WH1"/>
</dbReference>
<dbReference type="GO" id="GO:0003887">
    <property type="term" value="F:DNA-directed DNA polymerase activity"/>
    <property type="evidence" value="ECO:0007669"/>
    <property type="project" value="InterPro"/>
</dbReference>